<dbReference type="Pfam" id="PF01544">
    <property type="entry name" value="CorA"/>
    <property type="match status" value="1"/>
</dbReference>
<dbReference type="PANTHER" id="PTHR46494">
    <property type="entry name" value="CORA FAMILY METAL ION TRANSPORTER (EUROFUNG)"/>
    <property type="match status" value="1"/>
</dbReference>
<feature type="compositionally biased region" description="Polar residues" evidence="2">
    <location>
        <begin position="125"/>
        <end position="135"/>
    </location>
</feature>
<dbReference type="GO" id="GO:0015095">
    <property type="term" value="F:magnesium ion transmembrane transporter activity"/>
    <property type="evidence" value="ECO:0007669"/>
    <property type="project" value="TreeGrafter"/>
</dbReference>
<organism evidence="4 5">
    <name type="scientific">Pestalotiopsis fici (strain W106-1 / CGMCC3.15140)</name>
    <dbReference type="NCBI Taxonomy" id="1229662"/>
    <lineage>
        <taxon>Eukaryota</taxon>
        <taxon>Fungi</taxon>
        <taxon>Dikarya</taxon>
        <taxon>Ascomycota</taxon>
        <taxon>Pezizomycotina</taxon>
        <taxon>Sordariomycetes</taxon>
        <taxon>Xylariomycetidae</taxon>
        <taxon>Amphisphaeriales</taxon>
        <taxon>Sporocadaceae</taxon>
        <taxon>Pestalotiopsis</taxon>
    </lineage>
</organism>
<accession>W3XNK5</accession>
<dbReference type="EMBL" id="KI912109">
    <property type="protein sequence ID" value="ETS87535.1"/>
    <property type="molecule type" value="Genomic_DNA"/>
</dbReference>
<dbReference type="OrthoDB" id="5430812at2759"/>
<name>W3XNK5_PESFW</name>
<dbReference type="GeneID" id="19266376"/>
<comment type="subcellular location">
    <subcellularLocation>
        <location evidence="1">Cell membrane</location>
        <topology evidence="1">Multi-pass membrane protein</topology>
    </subcellularLocation>
</comment>
<gene>
    <name evidence="4" type="ORF">PFICI_01363</name>
</gene>
<evidence type="ECO:0000256" key="3">
    <source>
        <dbReference type="SAM" id="Phobius"/>
    </source>
</evidence>
<dbReference type="OMA" id="FGTRWIN"/>
<evidence type="ECO:0000256" key="2">
    <source>
        <dbReference type="SAM" id="MobiDB-lite"/>
    </source>
</evidence>
<dbReference type="Proteomes" id="UP000030651">
    <property type="component" value="Unassembled WGS sequence"/>
</dbReference>
<dbReference type="GO" id="GO:0015087">
    <property type="term" value="F:cobalt ion transmembrane transporter activity"/>
    <property type="evidence" value="ECO:0007669"/>
    <property type="project" value="TreeGrafter"/>
</dbReference>
<dbReference type="GO" id="GO:0000287">
    <property type="term" value="F:magnesium ion binding"/>
    <property type="evidence" value="ECO:0007669"/>
    <property type="project" value="TreeGrafter"/>
</dbReference>
<dbReference type="GO" id="GO:0005886">
    <property type="term" value="C:plasma membrane"/>
    <property type="evidence" value="ECO:0007669"/>
    <property type="project" value="UniProtKB-SubCell"/>
</dbReference>
<keyword evidence="3" id="KW-1133">Transmembrane helix</keyword>
<protein>
    <recommendedName>
        <fullName evidence="6">ADP-ribosylation factor</fullName>
    </recommendedName>
</protein>
<evidence type="ECO:0000256" key="1">
    <source>
        <dbReference type="ARBA" id="ARBA00004651"/>
    </source>
</evidence>
<reference evidence="5" key="1">
    <citation type="journal article" date="2015" name="BMC Genomics">
        <title>Genomic and transcriptomic analysis of the endophytic fungus Pestalotiopsis fici reveals its lifestyle and high potential for synthesis of natural products.</title>
        <authorList>
            <person name="Wang X."/>
            <person name="Zhang X."/>
            <person name="Liu L."/>
            <person name="Xiang M."/>
            <person name="Wang W."/>
            <person name="Sun X."/>
            <person name="Che Y."/>
            <person name="Guo L."/>
            <person name="Liu G."/>
            <person name="Guo L."/>
            <person name="Wang C."/>
            <person name="Yin W.B."/>
            <person name="Stadler M."/>
            <person name="Zhang X."/>
            <person name="Liu X."/>
        </authorList>
    </citation>
    <scope>NUCLEOTIDE SEQUENCE [LARGE SCALE GENOMIC DNA]</scope>
    <source>
        <strain evidence="5">W106-1 / CGMCC3.15140</strain>
    </source>
</reference>
<feature type="transmembrane region" description="Helical" evidence="3">
    <location>
        <begin position="474"/>
        <end position="496"/>
    </location>
</feature>
<dbReference type="eggNOG" id="ENOG502S0UJ">
    <property type="taxonomic scope" value="Eukaryota"/>
</dbReference>
<dbReference type="InParanoid" id="W3XNK5"/>
<dbReference type="HOGENOM" id="CLU_015417_2_0_1"/>
<evidence type="ECO:0000313" key="4">
    <source>
        <dbReference type="EMBL" id="ETS87535.1"/>
    </source>
</evidence>
<dbReference type="AlphaFoldDB" id="W3XNK5"/>
<evidence type="ECO:0008006" key="6">
    <source>
        <dbReference type="Google" id="ProtNLM"/>
    </source>
</evidence>
<proteinExistence type="predicted"/>
<feature type="transmembrane region" description="Helical" evidence="3">
    <location>
        <begin position="508"/>
        <end position="526"/>
    </location>
</feature>
<dbReference type="KEGG" id="pfy:PFICI_01363"/>
<dbReference type="STRING" id="1229662.W3XNK5"/>
<dbReference type="PANTHER" id="PTHR46494:SF1">
    <property type="entry name" value="CORA FAMILY METAL ION TRANSPORTER (EUROFUNG)"/>
    <property type="match status" value="1"/>
</dbReference>
<keyword evidence="3" id="KW-0472">Membrane</keyword>
<evidence type="ECO:0000313" key="5">
    <source>
        <dbReference type="Proteomes" id="UP000030651"/>
    </source>
</evidence>
<keyword evidence="3" id="KW-0812">Transmembrane</keyword>
<dbReference type="RefSeq" id="XP_007828135.1">
    <property type="nucleotide sequence ID" value="XM_007829944.1"/>
</dbReference>
<sequence>MASETVTSAPAIDWKDFDDKHVFDETHTKAVAGECENFVLEFGPNNARVVRDLKQDHFKAMLGGHQRDAKYPIRWINIWETSRSKDIVEVIGDKYAFSKRLKSLMKNDKYEQEVTKQGRKKKSAASGNKNPSTLNLEGPVVQGKQDASPLPQGEEIELFLLLKNTVNYFSIDHTEKGTYYSTNFLPPKHWLWLVLCDDHTVITLNESPDLEAAPKELDAGRWKQDQLRNMRQNSLDVLIQQSTHGMSLYENLPLSQNSIRQAWSDALQRSGKAELGRVNSDFAPIESNPTSTPEDDATSSLFYYLFEDYSAAGPLKEAGRILEDLSPKVLGSAERKSRVKSRDIIKPLHLLSKDLRTLKHLFENYMIVIGKIITATRRPGSAPSLDHLGTSILINSESNLSESMLMGADPQRKVFLTASALQRFDRLRDRLKGVMLNTIEGHFEEINALQGTYFNLTQQKDSTATARLTRSATLLAKLSVFFLPVGFITAFFSIQIEDMYIQWTASTYWITFGITIGVSFLSLTFFGRMLMFFSDVLDEWSDAFSGRIRSVWGGGNDDDDDE</sequence>
<dbReference type="InterPro" id="IPR002523">
    <property type="entry name" value="MgTranspt_CorA/ZnTranspt_ZntB"/>
</dbReference>
<feature type="region of interest" description="Disordered" evidence="2">
    <location>
        <begin position="112"/>
        <end position="148"/>
    </location>
</feature>
<keyword evidence="5" id="KW-1185">Reference proteome</keyword>
<dbReference type="GO" id="GO:0050897">
    <property type="term" value="F:cobalt ion binding"/>
    <property type="evidence" value="ECO:0007669"/>
    <property type="project" value="TreeGrafter"/>
</dbReference>